<dbReference type="Proteomes" id="UP000616779">
    <property type="component" value="Unassembled WGS sequence"/>
</dbReference>
<proteinExistence type="predicted"/>
<keyword evidence="3" id="KW-1185">Reference proteome</keyword>
<dbReference type="EMBL" id="WHOA01000032">
    <property type="protein sequence ID" value="NOU70887.1"/>
    <property type="molecule type" value="Genomic_DNA"/>
</dbReference>
<protein>
    <submittedName>
        <fullName evidence="2">Lasso peptide biosynthesis B2 protein</fullName>
    </submittedName>
</protein>
<dbReference type="InterPro" id="IPR032708">
    <property type="entry name" value="McjB_C"/>
</dbReference>
<gene>
    <name evidence="2" type="ORF">GC098_05495</name>
</gene>
<evidence type="ECO:0000259" key="1">
    <source>
        <dbReference type="Pfam" id="PF13471"/>
    </source>
</evidence>
<evidence type="ECO:0000313" key="3">
    <source>
        <dbReference type="Proteomes" id="UP000616779"/>
    </source>
</evidence>
<sequence length="153" mass="17544">MNAMNKLKAFFRLDIRTMLLLVEALFFLGWARILVYLPFSKVAPSLGVPMQETSITEVERNRIVLKHIASAIDIMSKYTLWESKCLVKAIAGMKMLKRRDIESTLYLGTAKDELTKMIAHAWLRSGHFYVTGKEGMDRFTIVAKFAKQINANR</sequence>
<reference evidence="2 3" key="1">
    <citation type="submission" date="2019-10" db="EMBL/GenBank/DDBJ databases">
        <title>Description of Paenibacillus terrestris sp. nov.</title>
        <authorList>
            <person name="Carlier A."/>
            <person name="Qi S."/>
        </authorList>
    </citation>
    <scope>NUCLEOTIDE SEQUENCE [LARGE SCALE GENOMIC DNA]</scope>
    <source>
        <strain evidence="2 3">LMG 31458</strain>
    </source>
</reference>
<dbReference type="InterPro" id="IPR053521">
    <property type="entry name" value="McjB-like"/>
</dbReference>
<dbReference type="Pfam" id="PF13471">
    <property type="entry name" value="Transglut_core3"/>
    <property type="match status" value="1"/>
</dbReference>
<dbReference type="RefSeq" id="WP_171641731.1">
    <property type="nucleotide sequence ID" value="NZ_WHOA01000032.1"/>
</dbReference>
<feature type="domain" description="Microcin J25-processing protein McjB C-terminal" evidence="1">
    <location>
        <begin position="60"/>
        <end position="142"/>
    </location>
</feature>
<organism evidence="2 3">
    <name type="scientific">Paenibacillus phytorum</name>
    <dbReference type="NCBI Taxonomy" id="2654977"/>
    <lineage>
        <taxon>Bacteria</taxon>
        <taxon>Bacillati</taxon>
        <taxon>Bacillota</taxon>
        <taxon>Bacilli</taxon>
        <taxon>Bacillales</taxon>
        <taxon>Paenibacillaceae</taxon>
        <taxon>Paenibacillus</taxon>
    </lineage>
</organism>
<evidence type="ECO:0000313" key="2">
    <source>
        <dbReference type="EMBL" id="NOU70887.1"/>
    </source>
</evidence>
<name>A0ABX1XQS5_9BACL</name>
<dbReference type="NCBIfam" id="NF033537">
    <property type="entry name" value="lasso_biosyn_B2"/>
    <property type="match status" value="1"/>
</dbReference>
<accession>A0ABX1XQS5</accession>
<comment type="caution">
    <text evidence="2">The sequence shown here is derived from an EMBL/GenBank/DDBJ whole genome shotgun (WGS) entry which is preliminary data.</text>
</comment>